<dbReference type="EMBL" id="BK014089">
    <property type="protein sequence ID" value="DAD52385.1"/>
    <property type="molecule type" value="Genomic_RNA"/>
</dbReference>
<proteinExistence type="predicted"/>
<sequence>APLSRGTPLAAFAAVGKGLGVFNLLAFAVP</sequence>
<keyword evidence="1" id="KW-0812">Transmembrane</keyword>
<keyword evidence="1" id="KW-1133">Transmembrane helix</keyword>
<organism evidence="2 3">
    <name type="scientific">ssRNA phage SRR5466366_1</name>
    <dbReference type="NCBI Taxonomy" id="2786403"/>
    <lineage>
        <taxon>Viruses</taxon>
        <taxon>Riboviria</taxon>
        <taxon>Orthornavirae</taxon>
        <taxon>Lenarviricota</taxon>
        <taxon>Leviviricetes</taxon>
        <taxon>Norzivirales</taxon>
        <taxon>Fiersviridae</taxon>
        <taxon>Niuhvovirus</taxon>
        <taxon>Niuhvovirus limivivens</taxon>
    </lineage>
</organism>
<evidence type="ECO:0000313" key="2">
    <source>
        <dbReference type="EMBL" id="DAD52385.1"/>
    </source>
</evidence>
<reference evidence="2 3" key="1">
    <citation type="submission" date="2020-09" db="EMBL/GenBank/DDBJ databases">
        <title>Leviviricetes taxonomy.</title>
        <authorList>
            <person name="Stockdale S.R."/>
            <person name="Callanan J."/>
            <person name="Adriaenssens E.M."/>
            <person name="Kuhn J.H."/>
            <person name="Rumnieks J."/>
            <person name="Shkoporov A."/>
            <person name="Draper L.A."/>
            <person name="Ross P."/>
            <person name="Hill C."/>
        </authorList>
    </citation>
    <scope>NUCLEOTIDE SEQUENCE [LARGE SCALE GENOMIC DNA]</scope>
</reference>
<evidence type="ECO:0000256" key="1">
    <source>
        <dbReference type="SAM" id="Phobius"/>
    </source>
</evidence>
<gene>
    <name evidence="2" type="primary">SRR5466366_1_1</name>
</gene>
<name>A0A8S5L3Y9_9VIRU</name>
<accession>A0A8S5L3Y9</accession>
<feature type="non-terminal residue" evidence="2">
    <location>
        <position position="1"/>
    </location>
</feature>
<dbReference type="GeneID" id="80398704"/>
<keyword evidence="1" id="KW-0472">Membrane</keyword>
<evidence type="ECO:0000313" key="3">
    <source>
        <dbReference type="Proteomes" id="UP000680434"/>
    </source>
</evidence>
<dbReference type="Proteomes" id="UP000680434">
    <property type="component" value="Segment"/>
</dbReference>
<feature type="transmembrane region" description="Helical" evidence="1">
    <location>
        <begin position="6"/>
        <end position="29"/>
    </location>
</feature>
<protein>
    <submittedName>
        <fullName evidence="2">Uncharacterized protein</fullName>
    </submittedName>
</protein>
<dbReference type="KEGG" id="vg:80398704"/>
<keyword evidence="3" id="KW-1185">Reference proteome</keyword>
<dbReference type="RefSeq" id="YP_010769628.1">
    <property type="nucleotide sequence ID" value="NC_074031.1"/>
</dbReference>